<dbReference type="InterPro" id="IPR032675">
    <property type="entry name" value="LRR_dom_sf"/>
</dbReference>
<dbReference type="STRING" id="39966.A0A369JMF2"/>
<dbReference type="Proteomes" id="UP000076154">
    <property type="component" value="Unassembled WGS sequence"/>
</dbReference>
<dbReference type="InParanoid" id="A0A369JMF2"/>
<evidence type="ECO:0000313" key="2">
    <source>
        <dbReference type="Proteomes" id="UP000076154"/>
    </source>
</evidence>
<keyword evidence="2" id="KW-1185">Reference proteome</keyword>
<dbReference type="AlphaFoldDB" id="A0A369JMF2"/>
<comment type="caution">
    <text evidence="1">The sequence shown here is derived from an EMBL/GenBank/DDBJ whole genome shotgun (WGS) entry which is preliminary data.</text>
</comment>
<gene>
    <name evidence="1" type="ORF">Hypma_013126</name>
</gene>
<dbReference type="OrthoDB" id="2916199at2759"/>
<sequence>MLRRDAGFENMRGDHARPTLEYLERRRGILAAEMQLLDREICLARQHRNARIPFASSLPDEILSTIFELVDENDADQILDYNLHRPSELTLAAVSSHWRGVVIVTSGLWTKINFITIMSRPMEYLDAYFHRSKGRPVSVSLNLVRLQGWDFIKDVLPIVMAHLSRLRSLVITAHSDPLESIYPIFHHLEKKSAPLLEGIHITFTYGTALWPFDTPISCNTLQGGVPRLKSIVLEGISLRSIWPPLAGLTVLYLHGLYLDLRLGFAEFQDLIASLSSLTHLSIHEDPAYEYPPGGNILFPMLRVLRIRRRLTVYAEFPYLWLYMTAPVLESLHVVDCKDRDIVNLAGRLRHDQAFPRVKSLVLDDCNVHFTTFKNVAMAFPAIKHITCIKNTTSLMRALRDDLLWEGLTSVRLWFEDGDNVTVAAMANSRVEKNFAIAALYVPPSFTTSLLSDCESLDVEVMHPPLEWPRWEALHKYVVAPLLPALH</sequence>
<name>A0A369JMF2_HYPMA</name>
<reference evidence="1" key="1">
    <citation type="submission" date="2018-04" db="EMBL/GenBank/DDBJ databases">
        <title>Whole genome sequencing of Hypsizygus marmoreus.</title>
        <authorList>
            <person name="Choi I.-G."/>
            <person name="Min B."/>
            <person name="Kim J.-G."/>
            <person name="Kim S."/>
            <person name="Oh Y.-L."/>
            <person name="Kong W.-S."/>
            <person name="Park H."/>
            <person name="Jeong J."/>
            <person name="Song E.-S."/>
        </authorList>
    </citation>
    <scope>NUCLEOTIDE SEQUENCE [LARGE SCALE GENOMIC DNA]</scope>
    <source>
        <strain evidence="1">51987-8</strain>
    </source>
</reference>
<evidence type="ECO:0000313" key="1">
    <source>
        <dbReference type="EMBL" id="RDB19946.1"/>
    </source>
</evidence>
<accession>A0A369JMF2</accession>
<dbReference type="SUPFAM" id="SSF52047">
    <property type="entry name" value="RNI-like"/>
    <property type="match status" value="1"/>
</dbReference>
<proteinExistence type="predicted"/>
<organism evidence="1 2">
    <name type="scientific">Hypsizygus marmoreus</name>
    <name type="common">White beech mushroom</name>
    <name type="synonym">Agaricus marmoreus</name>
    <dbReference type="NCBI Taxonomy" id="39966"/>
    <lineage>
        <taxon>Eukaryota</taxon>
        <taxon>Fungi</taxon>
        <taxon>Dikarya</taxon>
        <taxon>Basidiomycota</taxon>
        <taxon>Agaricomycotina</taxon>
        <taxon>Agaricomycetes</taxon>
        <taxon>Agaricomycetidae</taxon>
        <taxon>Agaricales</taxon>
        <taxon>Tricholomatineae</taxon>
        <taxon>Lyophyllaceae</taxon>
        <taxon>Hypsizygus</taxon>
    </lineage>
</organism>
<dbReference type="EMBL" id="LUEZ02000071">
    <property type="protein sequence ID" value="RDB19946.1"/>
    <property type="molecule type" value="Genomic_DNA"/>
</dbReference>
<protein>
    <submittedName>
        <fullName evidence="1">Uncharacterized protein</fullName>
    </submittedName>
</protein>
<dbReference type="Gene3D" id="3.80.10.10">
    <property type="entry name" value="Ribonuclease Inhibitor"/>
    <property type="match status" value="1"/>
</dbReference>